<dbReference type="InterPro" id="IPR012337">
    <property type="entry name" value="RNaseH-like_sf"/>
</dbReference>
<dbReference type="GO" id="GO:0015074">
    <property type="term" value="P:DNA integration"/>
    <property type="evidence" value="ECO:0007669"/>
    <property type="project" value="InterPro"/>
</dbReference>
<dbReference type="InterPro" id="IPR036397">
    <property type="entry name" value="RNaseH_sf"/>
</dbReference>
<dbReference type="OMA" id="NGANERW"/>
<evidence type="ECO:0000259" key="2">
    <source>
        <dbReference type="PROSITE" id="PS50994"/>
    </source>
</evidence>
<dbReference type="AlphaFoldDB" id="A0A087U4Q9"/>
<dbReference type="InterPro" id="IPR001584">
    <property type="entry name" value="Integrase_cat-core"/>
</dbReference>
<protein>
    <recommendedName>
        <fullName evidence="1">RNA-directed DNA polymerase</fullName>
        <ecNumber evidence="1">2.7.7.49</ecNumber>
    </recommendedName>
</protein>
<evidence type="ECO:0000256" key="1">
    <source>
        <dbReference type="ARBA" id="ARBA00012493"/>
    </source>
</evidence>
<dbReference type="GO" id="GO:0003964">
    <property type="term" value="F:RNA-directed DNA polymerase activity"/>
    <property type="evidence" value="ECO:0007669"/>
    <property type="project" value="UniProtKB-EC"/>
</dbReference>
<dbReference type="Proteomes" id="UP000054359">
    <property type="component" value="Unassembled WGS sequence"/>
</dbReference>
<dbReference type="InterPro" id="IPR050951">
    <property type="entry name" value="Retrovirus_Pol_polyprotein"/>
</dbReference>
<sequence>MLPRSRIPDVLKELHSSATGGRFEIMKTLQTVRERFYRNNAKDDMQRWWGSWDACASPKGPKKPSRRKLQHYNFGVRFERIAFDLLRPLPRTADGNKYILVIIDYFSKRREAYLIPDQEAVTVAEMMIQHWISRLGVPLQLHSDAGRYFTSGVIKEFCKLLGIDKTQTTPLYPQSDGVTESGCCGLAN</sequence>
<dbReference type="STRING" id="407821.A0A087U4Q9"/>
<dbReference type="Pfam" id="PF17921">
    <property type="entry name" value="Integrase_H2C2"/>
    <property type="match status" value="1"/>
</dbReference>
<name>A0A087U4Q9_STEMI</name>
<dbReference type="SUPFAM" id="SSF53098">
    <property type="entry name" value="Ribonuclease H-like"/>
    <property type="match status" value="1"/>
</dbReference>
<dbReference type="Pfam" id="PF00665">
    <property type="entry name" value="rve"/>
    <property type="match status" value="1"/>
</dbReference>
<dbReference type="Gene3D" id="3.30.420.10">
    <property type="entry name" value="Ribonuclease H-like superfamily/Ribonuclease H"/>
    <property type="match status" value="1"/>
</dbReference>
<dbReference type="PANTHER" id="PTHR37984">
    <property type="entry name" value="PROTEIN CBG26694"/>
    <property type="match status" value="1"/>
</dbReference>
<dbReference type="Gene3D" id="1.10.340.70">
    <property type="match status" value="1"/>
</dbReference>
<dbReference type="InterPro" id="IPR041588">
    <property type="entry name" value="Integrase_H2C2"/>
</dbReference>
<evidence type="ECO:0000313" key="4">
    <source>
        <dbReference type="Proteomes" id="UP000054359"/>
    </source>
</evidence>
<dbReference type="GO" id="GO:0003676">
    <property type="term" value="F:nucleic acid binding"/>
    <property type="evidence" value="ECO:0007669"/>
    <property type="project" value="InterPro"/>
</dbReference>
<dbReference type="OrthoDB" id="6426971at2759"/>
<evidence type="ECO:0000313" key="3">
    <source>
        <dbReference type="EMBL" id="KFM72348.1"/>
    </source>
</evidence>
<organism evidence="3 4">
    <name type="scientific">Stegodyphus mimosarum</name>
    <name type="common">African social velvet spider</name>
    <dbReference type="NCBI Taxonomy" id="407821"/>
    <lineage>
        <taxon>Eukaryota</taxon>
        <taxon>Metazoa</taxon>
        <taxon>Ecdysozoa</taxon>
        <taxon>Arthropoda</taxon>
        <taxon>Chelicerata</taxon>
        <taxon>Arachnida</taxon>
        <taxon>Araneae</taxon>
        <taxon>Araneomorphae</taxon>
        <taxon>Entelegynae</taxon>
        <taxon>Eresoidea</taxon>
        <taxon>Eresidae</taxon>
        <taxon>Stegodyphus</taxon>
    </lineage>
</organism>
<keyword evidence="4" id="KW-1185">Reference proteome</keyword>
<feature type="non-terminal residue" evidence="3">
    <location>
        <position position="188"/>
    </location>
</feature>
<dbReference type="PANTHER" id="PTHR37984:SF15">
    <property type="entry name" value="INTEGRASE CATALYTIC DOMAIN-CONTAINING PROTEIN"/>
    <property type="match status" value="1"/>
</dbReference>
<proteinExistence type="predicted"/>
<dbReference type="PROSITE" id="PS50994">
    <property type="entry name" value="INTEGRASE"/>
    <property type="match status" value="1"/>
</dbReference>
<accession>A0A087U4Q9</accession>
<dbReference type="EMBL" id="KK118154">
    <property type="protein sequence ID" value="KFM72348.1"/>
    <property type="molecule type" value="Genomic_DNA"/>
</dbReference>
<reference evidence="3 4" key="1">
    <citation type="submission" date="2013-11" db="EMBL/GenBank/DDBJ databases">
        <title>Genome sequencing of Stegodyphus mimosarum.</title>
        <authorList>
            <person name="Bechsgaard J."/>
        </authorList>
    </citation>
    <scope>NUCLEOTIDE SEQUENCE [LARGE SCALE GENOMIC DNA]</scope>
</reference>
<gene>
    <name evidence="3" type="ORF">X975_20905</name>
</gene>
<feature type="domain" description="Integrase catalytic" evidence="2">
    <location>
        <begin position="60"/>
        <end position="188"/>
    </location>
</feature>
<dbReference type="EC" id="2.7.7.49" evidence="1"/>